<sequence length="649" mass="74182">MSPRPEYLRLCLLLDDALRPFSDLSAISVTEELEKDTLIALSEVLRQVKQWTQEFDSDEEELTESVDKRECSTEAASYLDNRHCLAKFISDLIPLLAVNSRYTQHLVGNTLVAISEFVIASETSWDDFMQLLCLCLELAICNTLSSSSEHDALKTRYSDYYSLVSKAFLKQELTWSALAAIVRVLRSILKHLKQDIDENITEVFLDSVSSSILNIPWNLLFKLHVDRNIEVLKVSDISLHMIVFVGNFIQFICSMLNQEVGAGSSQVICKINTFVPILVAWCHAELQSPQHARISNYLRHKVLMLIIKLSSHIKPEDKIVLSWLHLLHQYFEDLLLQPISGVKNDQDCSLEGSPFCTSFLDPVKQNISSRHLQRLAVFLFLSCSLNLVSAKQCCHEKCTCANLKSLYTSDPKFDSECCNKSKGLIELHKWLQAHVPHDIITSHELYFHQCVRFTSSFLQLFMHEDDILFKILLQLLSVSNSLKRQIIESEPLSEVKNDLVFPPLDLFNPINIFHLFLAEVIIYDHQVLLDYLISNDIGSSCAEYLLRSLRIVCDSWNLFVEFPGVDEGLGESCSKRQKVIVDDFDFNGMSSPAQLKHGGNYRLSFVAARDCLVSLRASIDSLNQKNLFPYNPQVLLRRLMRFEELCIKE</sequence>
<evidence type="ECO:0000313" key="4">
    <source>
        <dbReference type="Proteomes" id="UP001634393"/>
    </source>
</evidence>
<dbReference type="PANTHER" id="PTHR16057">
    <property type="entry name" value="WINS1, 2 PROTEIN"/>
    <property type="match status" value="1"/>
</dbReference>
<dbReference type="PANTHER" id="PTHR16057:SF1">
    <property type="entry name" value="PROTEIN LINES HOMOLOG 1"/>
    <property type="match status" value="1"/>
</dbReference>
<evidence type="ECO:0008006" key="5">
    <source>
        <dbReference type="Google" id="ProtNLM"/>
    </source>
</evidence>
<dbReference type="InterPro" id="IPR029415">
    <property type="entry name" value="Lines_C"/>
</dbReference>
<feature type="domain" description="Protein Lines N-terminal" evidence="1">
    <location>
        <begin position="426"/>
        <end position="561"/>
    </location>
</feature>
<dbReference type="Proteomes" id="UP001634393">
    <property type="component" value="Unassembled WGS sequence"/>
</dbReference>
<evidence type="ECO:0000259" key="1">
    <source>
        <dbReference type="Pfam" id="PF14694"/>
    </source>
</evidence>
<reference evidence="3 4" key="1">
    <citation type="submission" date="2024-12" db="EMBL/GenBank/DDBJ databases">
        <title>The unique morphological basis and parallel evolutionary history of personate flowers in Penstemon.</title>
        <authorList>
            <person name="Depatie T.H."/>
            <person name="Wessinger C.A."/>
        </authorList>
    </citation>
    <scope>NUCLEOTIDE SEQUENCE [LARGE SCALE GENOMIC DNA]</scope>
    <source>
        <strain evidence="3">WTNN_2</strain>
        <tissue evidence="3">Leaf</tissue>
    </source>
</reference>
<keyword evidence="4" id="KW-1185">Reference proteome</keyword>
<protein>
    <recommendedName>
        <fullName evidence="5">Protein Lines C-terminal domain-containing protein</fullName>
    </recommendedName>
</protein>
<dbReference type="EMBL" id="JBJXBP010000008">
    <property type="protein sequence ID" value="KAL3813579.1"/>
    <property type="molecule type" value="Genomic_DNA"/>
</dbReference>
<proteinExistence type="predicted"/>
<name>A0ABD3RKS4_9LAMI</name>
<dbReference type="InterPro" id="IPR024875">
    <property type="entry name" value="Protein_Lines"/>
</dbReference>
<evidence type="ECO:0000313" key="3">
    <source>
        <dbReference type="EMBL" id="KAL3813579.1"/>
    </source>
</evidence>
<evidence type="ECO:0000259" key="2">
    <source>
        <dbReference type="Pfam" id="PF14695"/>
    </source>
</evidence>
<comment type="caution">
    <text evidence="3">The sequence shown here is derived from an EMBL/GenBank/DDBJ whole genome shotgun (WGS) entry which is preliminary data.</text>
</comment>
<dbReference type="AlphaFoldDB" id="A0ABD3RKS4"/>
<accession>A0ABD3RKS4</accession>
<organism evidence="3 4">
    <name type="scientific">Penstemon smallii</name>
    <dbReference type="NCBI Taxonomy" id="265156"/>
    <lineage>
        <taxon>Eukaryota</taxon>
        <taxon>Viridiplantae</taxon>
        <taxon>Streptophyta</taxon>
        <taxon>Embryophyta</taxon>
        <taxon>Tracheophyta</taxon>
        <taxon>Spermatophyta</taxon>
        <taxon>Magnoliopsida</taxon>
        <taxon>eudicotyledons</taxon>
        <taxon>Gunneridae</taxon>
        <taxon>Pentapetalae</taxon>
        <taxon>asterids</taxon>
        <taxon>lamiids</taxon>
        <taxon>Lamiales</taxon>
        <taxon>Plantaginaceae</taxon>
        <taxon>Cheloneae</taxon>
        <taxon>Penstemon</taxon>
    </lineage>
</organism>
<feature type="domain" description="Protein Lines C-terminal" evidence="2">
    <location>
        <begin position="610"/>
        <end position="644"/>
    </location>
</feature>
<dbReference type="Pfam" id="PF14694">
    <property type="entry name" value="LINES_N"/>
    <property type="match status" value="1"/>
</dbReference>
<dbReference type="Pfam" id="PF14695">
    <property type="entry name" value="LINES_C"/>
    <property type="match status" value="1"/>
</dbReference>
<gene>
    <name evidence="3" type="ORF">ACJIZ3_014847</name>
</gene>
<dbReference type="InterPro" id="IPR032794">
    <property type="entry name" value="LINES_N"/>
</dbReference>